<proteinExistence type="predicted"/>
<reference evidence="2" key="1">
    <citation type="submission" date="2011-06" db="EMBL/GenBank/DDBJ databases">
        <title>Complete genome sequence of Paenibacillus mucilaginosus KNP414.</title>
        <authorList>
            <person name="Wang J."/>
            <person name="Hu S."/>
            <person name="Hu X."/>
            <person name="Zhang B."/>
            <person name="Dong D."/>
            <person name="Zhang S."/>
            <person name="Zhao K."/>
            <person name="Wu D."/>
        </authorList>
    </citation>
    <scope>NUCLEOTIDE SEQUENCE [LARGE SCALE GENOMIC DNA]</scope>
    <source>
        <strain evidence="2">KNP414</strain>
    </source>
</reference>
<dbReference type="RefSeq" id="WP_013919359.1">
    <property type="nucleotide sequence ID" value="NC_015690.1"/>
</dbReference>
<dbReference type="EMBL" id="CP002869">
    <property type="protein sequence ID" value="AEI44206.1"/>
    <property type="molecule type" value="Genomic_DNA"/>
</dbReference>
<protein>
    <submittedName>
        <fullName evidence="1">Uncharacterized protein</fullName>
    </submittedName>
</protein>
<reference evidence="1 2" key="2">
    <citation type="journal article" date="2013" name="Genome Announc.">
        <title>Genome Sequence of Growth-Improving Paenibacillus mucilaginosus Strain KNP414.</title>
        <authorList>
            <person name="Lu J.J."/>
            <person name="Wang J.F."/>
            <person name="Hu X.F."/>
        </authorList>
    </citation>
    <scope>NUCLEOTIDE SEQUENCE [LARGE SCALE GENOMIC DNA]</scope>
    <source>
        <strain evidence="1 2">KNP414</strain>
    </source>
</reference>
<evidence type="ECO:0000313" key="1">
    <source>
        <dbReference type="EMBL" id="AEI44206.1"/>
    </source>
</evidence>
<dbReference type="HOGENOM" id="CLU_2881611_0_0_9"/>
<sequence length="63" mass="7230">MGTLIVVTGLALLLAIWYELKGIQFKLKQRLRHDERIIERLDLLLNGLAEEKKRKEREGGGEG</sequence>
<dbReference type="AlphaFoldDB" id="F8FMN5"/>
<gene>
    <name evidence="1" type="ordered locus">KNP414_05682</name>
</gene>
<evidence type="ECO:0000313" key="2">
    <source>
        <dbReference type="Proteomes" id="UP000006620"/>
    </source>
</evidence>
<dbReference type="Proteomes" id="UP000006620">
    <property type="component" value="Chromosome"/>
</dbReference>
<organism evidence="1 2">
    <name type="scientific">Paenibacillus mucilaginosus (strain KNP414)</name>
    <dbReference type="NCBI Taxonomy" id="1036673"/>
    <lineage>
        <taxon>Bacteria</taxon>
        <taxon>Bacillati</taxon>
        <taxon>Bacillota</taxon>
        <taxon>Bacilli</taxon>
        <taxon>Bacillales</taxon>
        <taxon>Paenibacillaceae</taxon>
        <taxon>Paenibacillus</taxon>
    </lineage>
</organism>
<dbReference type="KEGG" id="pms:KNP414_05682"/>
<name>F8FMN5_PAEMK</name>
<accession>F8FMN5</accession>
<dbReference type="PATRIC" id="fig|1036673.3.peg.5275"/>